<dbReference type="OrthoDB" id="9806701at2"/>
<dbReference type="AlphaFoldDB" id="A0A4Y8Q7D8"/>
<dbReference type="PANTHER" id="PTHR42767">
    <property type="entry name" value="ENDO-BETA-1,6-GALACTANASE"/>
    <property type="match status" value="1"/>
</dbReference>
<keyword evidence="1" id="KW-0732">Signal</keyword>
<dbReference type="Gene3D" id="3.20.20.80">
    <property type="entry name" value="Glycosidases"/>
    <property type="match status" value="1"/>
</dbReference>
<reference evidence="4 5" key="1">
    <citation type="submission" date="2017-03" db="EMBL/GenBank/DDBJ databases">
        <title>Isolation of Levoglucosan Utilizing Bacteria.</title>
        <authorList>
            <person name="Arya A.S."/>
        </authorList>
    </citation>
    <scope>NUCLEOTIDE SEQUENCE [LARGE SCALE GENOMIC DNA]</scope>
    <source>
        <strain evidence="4 5">MEC069</strain>
    </source>
</reference>
<evidence type="ECO:0000313" key="4">
    <source>
        <dbReference type="EMBL" id="TFE90256.1"/>
    </source>
</evidence>
<dbReference type="RefSeq" id="WP_134750824.1">
    <property type="nucleotide sequence ID" value="NZ_MYFO02000001.1"/>
</dbReference>
<evidence type="ECO:0000259" key="3">
    <source>
        <dbReference type="Pfam" id="PF17189"/>
    </source>
</evidence>
<dbReference type="InterPro" id="IPR039743">
    <property type="entry name" value="6GAL/EXGAL"/>
</dbReference>
<dbReference type="Pfam" id="PF14587">
    <property type="entry name" value="Glyco_hydr_30_2"/>
    <property type="match status" value="1"/>
</dbReference>
<dbReference type="InterPro" id="IPR017853">
    <property type="entry name" value="GH"/>
</dbReference>
<keyword evidence="5" id="KW-1185">Reference proteome</keyword>
<accession>A0A4Y8Q7D8</accession>
<dbReference type="EMBL" id="MYFO01000005">
    <property type="protein sequence ID" value="TFE90256.1"/>
    <property type="molecule type" value="Genomic_DNA"/>
</dbReference>
<comment type="caution">
    <text evidence="4">The sequence shown here is derived from an EMBL/GenBank/DDBJ whole genome shotgun (WGS) entry which is preliminary data.</text>
</comment>
<dbReference type="Proteomes" id="UP000298246">
    <property type="component" value="Unassembled WGS sequence"/>
</dbReference>
<dbReference type="GO" id="GO:0004553">
    <property type="term" value="F:hydrolase activity, hydrolyzing O-glycosyl compounds"/>
    <property type="evidence" value="ECO:0007669"/>
    <property type="project" value="InterPro"/>
</dbReference>
<proteinExistence type="predicted"/>
<dbReference type="InterPro" id="IPR033452">
    <property type="entry name" value="GH30_C"/>
</dbReference>
<dbReference type="SUPFAM" id="SSF51445">
    <property type="entry name" value="(Trans)glycosidases"/>
    <property type="match status" value="1"/>
</dbReference>
<feature type="chain" id="PRO_5021494218" evidence="1">
    <location>
        <begin position="30"/>
        <end position="447"/>
    </location>
</feature>
<keyword evidence="4" id="KW-0378">Hydrolase</keyword>
<dbReference type="Pfam" id="PF17189">
    <property type="entry name" value="Glyco_hydro_30C"/>
    <property type="match status" value="1"/>
</dbReference>
<evidence type="ECO:0000256" key="1">
    <source>
        <dbReference type="SAM" id="SignalP"/>
    </source>
</evidence>
<dbReference type="SUPFAM" id="SSF51011">
    <property type="entry name" value="Glycosyl hydrolase domain"/>
    <property type="match status" value="1"/>
</dbReference>
<name>A0A4Y8Q7D8_9BACL</name>
<feature type="domain" description="Glycosyl hydrolase family 30 beta sandwich" evidence="3">
    <location>
        <begin position="362"/>
        <end position="444"/>
    </location>
</feature>
<dbReference type="InterPro" id="IPR039514">
    <property type="entry name" value="6GAL-like"/>
</dbReference>
<dbReference type="PANTHER" id="PTHR42767:SF1">
    <property type="entry name" value="ENDO-BETA-1,6-GALACTANASE-LIKE DOMAIN-CONTAINING PROTEIN"/>
    <property type="match status" value="1"/>
</dbReference>
<dbReference type="InterPro" id="IPR013780">
    <property type="entry name" value="Glyco_hydro_b"/>
</dbReference>
<sequence length="447" mass="48464">MMGSTRKKLYGGMVLSAALLLSFASSAQAAGTVTVYKDTTYQTIWGFGAAANHPVNELKTGYSAAVQGQILDTLFRTDNSNAGLSIVRLEINGYTSSQDAVQTTFMPSDGVLDWNTDLHQRWFAQEAKNRGMNQFYAVPWSPPGWMKTNGSPNNGGHLKADNYDKFANYMKTYVNYYRNTLGFNIKWLSVQNEPDLSTPYASAQYTLSEMNTVAAKVADAVHGLNQGVLVGGPEGSNRSASNNYIINLSAATRDKLDFLSVHDYSTYTDVSTYGKPLMSTEVSDFQNPNDPSITDGLKWGNMIASDLKRGEKGWLFWWAVNPASSTTGEGLINLLGSNTFSVNKRLYVMGQFSRYLRPDDTRILASSSDSNIVAIAGKNATGRASVILINNSASSITTTVSGMTFGHVSGRRTSATENLAKLTDLAVSGGSFSVTLPGKSVTSYVEY</sequence>
<protein>
    <submittedName>
        <fullName evidence="4">Glycoside hydrolase family 30</fullName>
    </submittedName>
</protein>
<organism evidence="4 5">
    <name type="scientific">Paenibacillus athensensis</name>
    <dbReference type="NCBI Taxonomy" id="1967502"/>
    <lineage>
        <taxon>Bacteria</taxon>
        <taxon>Bacillati</taxon>
        <taxon>Bacillota</taxon>
        <taxon>Bacilli</taxon>
        <taxon>Bacillales</taxon>
        <taxon>Paenibacillaceae</taxon>
        <taxon>Paenibacillus</taxon>
    </lineage>
</organism>
<evidence type="ECO:0000313" key="5">
    <source>
        <dbReference type="Proteomes" id="UP000298246"/>
    </source>
</evidence>
<feature type="signal peptide" evidence="1">
    <location>
        <begin position="1"/>
        <end position="29"/>
    </location>
</feature>
<gene>
    <name evidence="4" type="ORF">B5M42_06210</name>
</gene>
<evidence type="ECO:0000259" key="2">
    <source>
        <dbReference type="Pfam" id="PF14587"/>
    </source>
</evidence>
<dbReference type="Gene3D" id="2.60.40.1180">
    <property type="entry name" value="Golgi alpha-mannosidase II"/>
    <property type="match status" value="1"/>
</dbReference>
<feature type="domain" description="Endo-beta-1,6-galactanase-like" evidence="2">
    <location>
        <begin position="35"/>
        <end position="213"/>
    </location>
</feature>